<dbReference type="EMBL" id="KZ613950">
    <property type="protein sequence ID" value="PMD36664.1"/>
    <property type="molecule type" value="Genomic_DNA"/>
</dbReference>
<feature type="compositionally biased region" description="Pro residues" evidence="1">
    <location>
        <begin position="94"/>
        <end position="104"/>
    </location>
</feature>
<sequence>MAAWDTVPDPLANNPRMQYLYNGKTESTKFEDLLIAEANDLGFDRQMAEERKQRTLAWIQDFVAQHPDGLIDNTFAPAQPSLNHLDINDDQQFPAPPAPKPAPKLPQRIKSVNASKLPIIKSSTATQKDLGTTRNNPEHDSVVARLQSPAHNSASSANKNTNSTTSSQRRIRLAAWNETPWNRPLKPWNAPENGHALSTSPPKSIGGSADSSANFLEQQRLLDQEIIDASHGPWKECRCEHCYEDNKGEYDQHVAKCEDCREEFFNHELFGGKLPDFW</sequence>
<dbReference type="AlphaFoldDB" id="A0A2J6RDS7"/>
<feature type="compositionally biased region" description="Polar residues" evidence="1">
    <location>
        <begin position="121"/>
        <end position="135"/>
    </location>
</feature>
<dbReference type="Proteomes" id="UP000235786">
    <property type="component" value="Unassembled WGS sequence"/>
</dbReference>
<reference evidence="2 3" key="1">
    <citation type="submission" date="2016-04" db="EMBL/GenBank/DDBJ databases">
        <title>A degradative enzymes factory behind the ericoid mycorrhizal symbiosis.</title>
        <authorList>
            <consortium name="DOE Joint Genome Institute"/>
            <person name="Martino E."/>
            <person name="Morin E."/>
            <person name="Grelet G."/>
            <person name="Kuo A."/>
            <person name="Kohler A."/>
            <person name="Daghino S."/>
            <person name="Barry K."/>
            <person name="Choi C."/>
            <person name="Cichocki N."/>
            <person name="Clum A."/>
            <person name="Copeland A."/>
            <person name="Hainaut M."/>
            <person name="Haridas S."/>
            <person name="Labutti K."/>
            <person name="Lindquist E."/>
            <person name="Lipzen A."/>
            <person name="Khouja H.-R."/>
            <person name="Murat C."/>
            <person name="Ohm R."/>
            <person name="Olson A."/>
            <person name="Spatafora J."/>
            <person name="Veneault-Fourrey C."/>
            <person name="Henrissat B."/>
            <person name="Grigoriev I."/>
            <person name="Martin F."/>
            <person name="Perotto S."/>
        </authorList>
    </citation>
    <scope>NUCLEOTIDE SEQUENCE [LARGE SCALE GENOMIC DNA]</scope>
    <source>
        <strain evidence="2 3">F</strain>
    </source>
</reference>
<evidence type="ECO:0000313" key="2">
    <source>
        <dbReference type="EMBL" id="PMD36664.1"/>
    </source>
</evidence>
<gene>
    <name evidence="2" type="ORF">L207DRAFT_636629</name>
</gene>
<dbReference type="OrthoDB" id="10360571at2759"/>
<feature type="region of interest" description="Disordered" evidence="1">
    <location>
        <begin position="181"/>
        <end position="210"/>
    </location>
</feature>
<proteinExistence type="predicted"/>
<feature type="region of interest" description="Disordered" evidence="1">
    <location>
        <begin position="81"/>
        <end position="169"/>
    </location>
</feature>
<keyword evidence="3" id="KW-1185">Reference proteome</keyword>
<evidence type="ECO:0000313" key="3">
    <source>
        <dbReference type="Proteomes" id="UP000235786"/>
    </source>
</evidence>
<organism evidence="2 3">
    <name type="scientific">Hyaloscypha variabilis (strain UAMH 11265 / GT02V1 / F)</name>
    <name type="common">Meliniomyces variabilis</name>
    <dbReference type="NCBI Taxonomy" id="1149755"/>
    <lineage>
        <taxon>Eukaryota</taxon>
        <taxon>Fungi</taxon>
        <taxon>Dikarya</taxon>
        <taxon>Ascomycota</taxon>
        <taxon>Pezizomycotina</taxon>
        <taxon>Leotiomycetes</taxon>
        <taxon>Helotiales</taxon>
        <taxon>Hyaloscyphaceae</taxon>
        <taxon>Hyaloscypha</taxon>
        <taxon>Hyaloscypha variabilis</taxon>
    </lineage>
</organism>
<accession>A0A2J6RDS7</accession>
<evidence type="ECO:0000256" key="1">
    <source>
        <dbReference type="SAM" id="MobiDB-lite"/>
    </source>
</evidence>
<feature type="compositionally biased region" description="Low complexity" evidence="1">
    <location>
        <begin position="148"/>
        <end position="167"/>
    </location>
</feature>
<protein>
    <submittedName>
        <fullName evidence="2">Uncharacterized protein</fullName>
    </submittedName>
</protein>
<name>A0A2J6RDS7_HYAVF</name>